<name>A0A7C3W8D9_9BACT</name>
<dbReference type="AlphaFoldDB" id="A0A7C3W8D9"/>
<dbReference type="EMBL" id="DSRP01000147">
    <property type="protein sequence ID" value="HGG91741.1"/>
    <property type="molecule type" value="Genomic_DNA"/>
</dbReference>
<keyword evidence="5 7" id="KW-1133">Transmembrane helix</keyword>
<feature type="transmembrane region" description="Helical" evidence="7">
    <location>
        <begin position="142"/>
        <end position="169"/>
    </location>
</feature>
<feature type="transmembrane region" description="Helical" evidence="7">
    <location>
        <begin position="189"/>
        <end position="211"/>
    </location>
</feature>
<dbReference type="PANTHER" id="PTHR43663">
    <property type="entry name" value="CHROMATE TRANSPORT PROTEIN-RELATED"/>
    <property type="match status" value="1"/>
</dbReference>
<feature type="transmembrane region" description="Helical" evidence="7">
    <location>
        <begin position="113"/>
        <end position="135"/>
    </location>
</feature>
<evidence type="ECO:0000256" key="7">
    <source>
        <dbReference type="SAM" id="Phobius"/>
    </source>
</evidence>
<reference evidence="8" key="1">
    <citation type="journal article" date="2020" name="mSystems">
        <title>Genome- and Community-Level Interaction Insights into Carbon Utilization and Element Cycling Functions of Hydrothermarchaeota in Hydrothermal Sediment.</title>
        <authorList>
            <person name="Zhou Z."/>
            <person name="Liu Y."/>
            <person name="Xu W."/>
            <person name="Pan J."/>
            <person name="Luo Z.H."/>
            <person name="Li M."/>
        </authorList>
    </citation>
    <scope>NUCLEOTIDE SEQUENCE [LARGE SCALE GENOMIC DNA]</scope>
    <source>
        <strain evidence="8">SpSt-413</strain>
    </source>
</reference>
<sequence length="381" mass="38416">MNPALSAIFADFLRLGLTAPRNAPAPQAVRDRALECGWTNPGRADELTAACAVLPGTDALQLCAALGRDLRGVPGALAAVCGYALPGVLALLLAGGLLHLWRGLGPVSAALPGFWAGLAAAAAATCLHQALPAVAGLRRTPLFLSVAIGVGVLFFIGLKPFAMLMGGAILGVLLLPEQPTAEAAPAGKFSWGFGLALLGGYAALAVCWFLADPALGRLFLAAGKADLYGYGGYGAQALLYADVVRARHLLEPGPFTEICALVQALPGPQPLAAALYGHAFRGLPGALAGLSGALLPSLMVLLAAAPILPVVARCDWARRAVYGLGAALAGLLLGLGGRILHDSLWSAPGAALVLAGVLALRFGLHPVLAVAGLCVGGALML</sequence>
<keyword evidence="6 7" id="KW-0472">Membrane</keyword>
<dbReference type="GO" id="GO:0005886">
    <property type="term" value="C:plasma membrane"/>
    <property type="evidence" value="ECO:0007669"/>
    <property type="project" value="UniProtKB-SubCell"/>
</dbReference>
<accession>A0A7C3W8D9</accession>
<gene>
    <name evidence="8" type="ORF">ENR59_02155</name>
</gene>
<feature type="transmembrane region" description="Helical" evidence="7">
    <location>
        <begin position="320"/>
        <end position="340"/>
    </location>
</feature>
<organism evidence="8">
    <name type="scientific">Fundidesulfovibrio putealis</name>
    <dbReference type="NCBI Taxonomy" id="270496"/>
    <lineage>
        <taxon>Bacteria</taxon>
        <taxon>Pseudomonadati</taxon>
        <taxon>Thermodesulfobacteriota</taxon>
        <taxon>Desulfovibrionia</taxon>
        <taxon>Desulfovibrionales</taxon>
        <taxon>Desulfovibrionaceae</taxon>
        <taxon>Fundidesulfovibrio</taxon>
    </lineage>
</organism>
<evidence type="ECO:0000256" key="4">
    <source>
        <dbReference type="ARBA" id="ARBA00022692"/>
    </source>
</evidence>
<dbReference type="PANTHER" id="PTHR43663:SF1">
    <property type="entry name" value="CHROMATE TRANSPORTER"/>
    <property type="match status" value="1"/>
</dbReference>
<dbReference type="InterPro" id="IPR052518">
    <property type="entry name" value="CHR_Transporter"/>
</dbReference>
<evidence type="ECO:0000256" key="6">
    <source>
        <dbReference type="ARBA" id="ARBA00023136"/>
    </source>
</evidence>
<feature type="transmembrane region" description="Helical" evidence="7">
    <location>
        <begin position="352"/>
        <end position="379"/>
    </location>
</feature>
<dbReference type="InterPro" id="IPR003370">
    <property type="entry name" value="Chromate_transpt"/>
</dbReference>
<evidence type="ECO:0000256" key="1">
    <source>
        <dbReference type="ARBA" id="ARBA00004651"/>
    </source>
</evidence>
<evidence type="ECO:0000313" key="8">
    <source>
        <dbReference type="EMBL" id="HGG91741.1"/>
    </source>
</evidence>
<feature type="transmembrane region" description="Helical" evidence="7">
    <location>
        <begin position="76"/>
        <end position="101"/>
    </location>
</feature>
<keyword evidence="3" id="KW-1003">Cell membrane</keyword>
<comment type="caution">
    <text evidence="8">The sequence shown here is derived from an EMBL/GenBank/DDBJ whole genome shotgun (WGS) entry which is preliminary data.</text>
</comment>
<comment type="similarity">
    <text evidence="2">Belongs to the chromate ion transporter (CHR) (TC 2.A.51) family.</text>
</comment>
<dbReference type="GO" id="GO:0015109">
    <property type="term" value="F:chromate transmembrane transporter activity"/>
    <property type="evidence" value="ECO:0007669"/>
    <property type="project" value="InterPro"/>
</dbReference>
<evidence type="ECO:0000256" key="5">
    <source>
        <dbReference type="ARBA" id="ARBA00022989"/>
    </source>
</evidence>
<dbReference type="Pfam" id="PF02417">
    <property type="entry name" value="Chromate_transp"/>
    <property type="match status" value="2"/>
</dbReference>
<evidence type="ECO:0000256" key="2">
    <source>
        <dbReference type="ARBA" id="ARBA00005262"/>
    </source>
</evidence>
<proteinExistence type="inferred from homology"/>
<keyword evidence="4 7" id="KW-0812">Transmembrane</keyword>
<feature type="transmembrane region" description="Helical" evidence="7">
    <location>
        <begin position="286"/>
        <end position="308"/>
    </location>
</feature>
<comment type="subcellular location">
    <subcellularLocation>
        <location evidence="1">Cell membrane</location>
        <topology evidence="1">Multi-pass membrane protein</topology>
    </subcellularLocation>
</comment>
<protein>
    <recommendedName>
        <fullName evidence="9">Chromate transporter</fullName>
    </recommendedName>
</protein>
<evidence type="ECO:0008006" key="9">
    <source>
        <dbReference type="Google" id="ProtNLM"/>
    </source>
</evidence>
<evidence type="ECO:0000256" key="3">
    <source>
        <dbReference type="ARBA" id="ARBA00022475"/>
    </source>
</evidence>